<dbReference type="PANTHER" id="PTHR13748:SF62">
    <property type="entry name" value="COBW DOMAIN-CONTAINING PROTEIN"/>
    <property type="match status" value="1"/>
</dbReference>
<name>M7P8E3_9BACL</name>
<evidence type="ECO:0000256" key="4">
    <source>
        <dbReference type="ARBA" id="ARBA00034320"/>
    </source>
</evidence>
<dbReference type="GO" id="GO:0016787">
    <property type="term" value="F:hydrolase activity"/>
    <property type="evidence" value="ECO:0007669"/>
    <property type="project" value="UniProtKB-KW"/>
</dbReference>
<dbReference type="CDD" id="cd03112">
    <property type="entry name" value="CobW-like"/>
    <property type="match status" value="1"/>
</dbReference>
<dbReference type="Gene3D" id="3.40.50.300">
    <property type="entry name" value="P-loop containing nucleotide triphosphate hydrolases"/>
    <property type="match status" value="1"/>
</dbReference>
<dbReference type="InterPro" id="IPR011629">
    <property type="entry name" value="CobW-like_C"/>
</dbReference>
<evidence type="ECO:0000259" key="6">
    <source>
        <dbReference type="SMART" id="SM00833"/>
    </source>
</evidence>
<evidence type="ECO:0000256" key="3">
    <source>
        <dbReference type="ARBA" id="ARBA00023186"/>
    </source>
</evidence>
<dbReference type="Pfam" id="PF02492">
    <property type="entry name" value="cobW"/>
    <property type="match status" value="1"/>
</dbReference>
<dbReference type="PANTHER" id="PTHR13748">
    <property type="entry name" value="COBW-RELATED"/>
    <property type="match status" value="1"/>
</dbReference>
<comment type="catalytic activity">
    <reaction evidence="5">
        <text>GTP + H2O = GDP + phosphate + H(+)</text>
        <dbReference type="Rhea" id="RHEA:19669"/>
        <dbReference type="ChEBI" id="CHEBI:15377"/>
        <dbReference type="ChEBI" id="CHEBI:15378"/>
        <dbReference type="ChEBI" id="CHEBI:37565"/>
        <dbReference type="ChEBI" id="CHEBI:43474"/>
        <dbReference type="ChEBI" id="CHEBI:58189"/>
    </reaction>
    <physiologicalReaction direction="left-to-right" evidence="5">
        <dbReference type="Rhea" id="RHEA:19670"/>
    </physiologicalReaction>
</comment>
<protein>
    <submittedName>
        <fullName evidence="7">Putative GTP-binding protein YjiA</fullName>
    </submittedName>
</protein>
<dbReference type="eggNOG" id="COG0523">
    <property type="taxonomic scope" value="Bacteria"/>
</dbReference>
<keyword evidence="3" id="KW-0143">Chaperone</keyword>
<dbReference type="EMBL" id="AOFT01000005">
    <property type="protein sequence ID" value="EMR06764.1"/>
    <property type="molecule type" value="Genomic_DNA"/>
</dbReference>
<feature type="domain" description="CobW C-terminal" evidence="6">
    <location>
        <begin position="236"/>
        <end position="312"/>
    </location>
</feature>
<dbReference type="Proteomes" id="UP000011919">
    <property type="component" value="Unassembled WGS sequence"/>
</dbReference>
<evidence type="ECO:0000256" key="5">
    <source>
        <dbReference type="ARBA" id="ARBA00049117"/>
    </source>
</evidence>
<keyword evidence="8" id="KW-1185">Reference proteome</keyword>
<dbReference type="Pfam" id="PF07683">
    <property type="entry name" value="CobW_C"/>
    <property type="match status" value="1"/>
</dbReference>
<evidence type="ECO:0000313" key="7">
    <source>
        <dbReference type="EMBL" id="EMR06764.1"/>
    </source>
</evidence>
<gene>
    <name evidence="7" type="primary">yjiA</name>
    <name evidence="7" type="ORF">C772_01292</name>
</gene>
<dbReference type="AlphaFoldDB" id="M7P8E3"/>
<keyword evidence="2" id="KW-0378">Hydrolase</keyword>
<sequence length="319" mass="34781">MIAAGGVHLDSARFIERMTDMTEVFILSGFLGSGKTSMLTWLIRQAKEEGLKPGVIMNELGELAFDSDAVQDGVPLKEILNGCICCTGSEKTESQMQALLHENVDIIFIETTGAAHPVEVLDAVHSPLFGDKLDVKGIVTVADGKRYLASDSMTPQVRMLFIEQIRHAGFILLNKSDLLTDSGKAEAVMGIQSLNPGARIVETVNSRVPLSALRSMAQQPSGTSVQKAGIGSHLPIGTRLVTFSRPVSRDHFEDWIRTLPETVYRMKGYVPLEGKKYPSLFQYAYGMVQWIPEYMNMPANLVLIGEGLSGIRVPGAGDE</sequence>
<evidence type="ECO:0000256" key="1">
    <source>
        <dbReference type="ARBA" id="ARBA00022741"/>
    </source>
</evidence>
<reference evidence="7 8" key="1">
    <citation type="journal article" date="2013" name="Genome Announc.">
        <title>Draft Genome Sequence of Bhargavaea cecembensis Strain DSE10T, Isolated from a Deep-Sea Sediment Sample Collected at a Depth of 5,904 m from the Chagos-Laccadive Ridge System in the Indian Ocean.</title>
        <authorList>
            <person name="Shivaji S."/>
            <person name="Ara S."/>
            <person name="Begum Z."/>
            <person name="Ruth M."/>
            <person name="Singh A."/>
            <person name="Kumar Pinnaka A."/>
        </authorList>
    </citation>
    <scope>NUCLEOTIDE SEQUENCE [LARGE SCALE GENOMIC DNA]</scope>
    <source>
        <strain evidence="7 8">DSE10</strain>
    </source>
</reference>
<dbReference type="GO" id="GO:0005737">
    <property type="term" value="C:cytoplasm"/>
    <property type="evidence" value="ECO:0007669"/>
    <property type="project" value="TreeGrafter"/>
</dbReference>
<dbReference type="SUPFAM" id="SSF52540">
    <property type="entry name" value="P-loop containing nucleoside triphosphate hydrolases"/>
    <property type="match status" value="1"/>
</dbReference>
<dbReference type="SMART" id="SM00833">
    <property type="entry name" value="CobW_C"/>
    <property type="match status" value="1"/>
</dbReference>
<dbReference type="InterPro" id="IPR036627">
    <property type="entry name" value="CobW-likC_sf"/>
</dbReference>
<organism evidence="7 8">
    <name type="scientific">Bhargavaea cecembensis DSE10</name>
    <dbReference type="NCBI Taxonomy" id="1235279"/>
    <lineage>
        <taxon>Bacteria</taxon>
        <taxon>Bacillati</taxon>
        <taxon>Bacillota</taxon>
        <taxon>Bacilli</taxon>
        <taxon>Bacillales</taxon>
        <taxon>Caryophanaceae</taxon>
        <taxon>Bhargavaea</taxon>
    </lineage>
</organism>
<dbReference type="Gene3D" id="3.30.1220.10">
    <property type="entry name" value="CobW-like, C-terminal domain"/>
    <property type="match status" value="1"/>
</dbReference>
<evidence type="ECO:0000256" key="2">
    <source>
        <dbReference type="ARBA" id="ARBA00022801"/>
    </source>
</evidence>
<dbReference type="InterPro" id="IPR003495">
    <property type="entry name" value="CobW/HypB/UreG_nucleotide-bd"/>
</dbReference>
<keyword evidence="1" id="KW-0547">Nucleotide-binding</keyword>
<dbReference type="InterPro" id="IPR027417">
    <property type="entry name" value="P-loop_NTPase"/>
</dbReference>
<proteinExistence type="inferred from homology"/>
<dbReference type="PATRIC" id="fig|1235279.3.peg.1293"/>
<dbReference type="STRING" id="1235279.C772_01292"/>
<dbReference type="InterPro" id="IPR051316">
    <property type="entry name" value="Zinc-reg_GTPase_activator"/>
</dbReference>
<comment type="caution">
    <text evidence="7">The sequence shown here is derived from an EMBL/GenBank/DDBJ whole genome shotgun (WGS) entry which is preliminary data.</text>
</comment>
<dbReference type="GO" id="GO:0000166">
    <property type="term" value="F:nucleotide binding"/>
    <property type="evidence" value="ECO:0007669"/>
    <property type="project" value="UniProtKB-KW"/>
</dbReference>
<accession>M7P8E3</accession>
<evidence type="ECO:0000313" key="8">
    <source>
        <dbReference type="Proteomes" id="UP000011919"/>
    </source>
</evidence>
<comment type="similarity">
    <text evidence="4">Belongs to the SIMIBI class G3E GTPase family. ZNG1 subfamily.</text>
</comment>